<dbReference type="PROSITE" id="PS50181">
    <property type="entry name" value="FBOX"/>
    <property type="match status" value="1"/>
</dbReference>
<keyword evidence="1" id="KW-0677">Repeat</keyword>
<dbReference type="SMART" id="SM00248">
    <property type="entry name" value="ANK"/>
    <property type="match status" value="5"/>
</dbReference>
<dbReference type="InterPro" id="IPR002110">
    <property type="entry name" value="Ankyrin_rpt"/>
</dbReference>
<feature type="region of interest" description="Disordered" evidence="4">
    <location>
        <begin position="433"/>
        <end position="502"/>
    </location>
</feature>
<evidence type="ECO:0000256" key="2">
    <source>
        <dbReference type="ARBA" id="ARBA00023043"/>
    </source>
</evidence>
<name>A0A7C8IVY1_9PEZI</name>
<dbReference type="Proteomes" id="UP000481858">
    <property type="component" value="Unassembled WGS sequence"/>
</dbReference>
<dbReference type="AlphaFoldDB" id="A0A7C8IVY1"/>
<gene>
    <name evidence="6" type="ORF">GQX73_g1317</name>
</gene>
<accession>A0A7C8IVY1</accession>
<sequence length="502" mass="57817">MTIHEPASLSTLPPEIILYILSHLDMKNDWFSLAMACRRVSTVAVPELDKYNATLGRNYAFWYACVLNNPVMLLRHISIDATIVNRHFTHNFLHQKTKSMFGRSMSPLTVAIKAGQGGIVQLLLANGADANLPDQAPAPKSLVLWYPINWAVASHHEDSVAIIGMLKNHSANLDQVPKDWRVKVAEYPKGMKCAPIFRLLLLDKPRRKSWHTTQLTSCEMYNDDFKKIQDLRLRQLKALLEGGADPNKRYDWDYVTPVFFLLTSLANYKPEFYFPDRLMLSHEKEAQASMVNDIVASFLNTLRDFGAYTHGLGNTYFYKERLAREISVQFPETPLHTACRLNDLHKPLIYWFLRNRSNINTLGKADNSPLMAYCDSDFKDMYQFRKFLKRRPNINQRDMHHWTALHCLCANRRLQSQVKEQAVRMMLNMGADPTAVHKDGKTPADEIPVDKPPKRQGSANETESPSNSYDPHHAMREMLHDAAKEWEERRNKGRQQLSLKPK</sequence>
<feature type="domain" description="F-box" evidence="5">
    <location>
        <begin position="6"/>
        <end position="55"/>
    </location>
</feature>
<dbReference type="PANTHER" id="PTHR24180:SF45">
    <property type="entry name" value="POLY [ADP-RIBOSE] POLYMERASE TANKYRASE"/>
    <property type="match status" value="1"/>
</dbReference>
<dbReference type="SUPFAM" id="SSF81383">
    <property type="entry name" value="F-box domain"/>
    <property type="match status" value="1"/>
</dbReference>
<dbReference type="OrthoDB" id="823504at2759"/>
<organism evidence="6 7">
    <name type="scientific">Xylaria multiplex</name>
    <dbReference type="NCBI Taxonomy" id="323545"/>
    <lineage>
        <taxon>Eukaryota</taxon>
        <taxon>Fungi</taxon>
        <taxon>Dikarya</taxon>
        <taxon>Ascomycota</taxon>
        <taxon>Pezizomycotina</taxon>
        <taxon>Sordariomycetes</taxon>
        <taxon>Xylariomycetidae</taxon>
        <taxon>Xylariales</taxon>
        <taxon>Xylariaceae</taxon>
        <taxon>Xylaria</taxon>
    </lineage>
</organism>
<evidence type="ECO:0000256" key="4">
    <source>
        <dbReference type="SAM" id="MobiDB-lite"/>
    </source>
</evidence>
<evidence type="ECO:0000313" key="6">
    <source>
        <dbReference type="EMBL" id="KAF2972220.1"/>
    </source>
</evidence>
<dbReference type="PROSITE" id="PS50088">
    <property type="entry name" value="ANK_REPEAT"/>
    <property type="match status" value="1"/>
</dbReference>
<dbReference type="InterPro" id="IPR036770">
    <property type="entry name" value="Ankyrin_rpt-contain_sf"/>
</dbReference>
<dbReference type="InterPro" id="IPR036047">
    <property type="entry name" value="F-box-like_dom_sf"/>
</dbReference>
<dbReference type="InterPro" id="IPR001810">
    <property type="entry name" value="F-box_dom"/>
</dbReference>
<evidence type="ECO:0000256" key="1">
    <source>
        <dbReference type="ARBA" id="ARBA00022737"/>
    </source>
</evidence>
<dbReference type="PANTHER" id="PTHR24180">
    <property type="entry name" value="CYCLIN-DEPENDENT KINASE INHIBITOR 2C-RELATED"/>
    <property type="match status" value="1"/>
</dbReference>
<feature type="repeat" description="ANK" evidence="3">
    <location>
        <begin position="103"/>
        <end position="135"/>
    </location>
</feature>
<reference evidence="6 7" key="1">
    <citation type="submission" date="2019-12" db="EMBL/GenBank/DDBJ databases">
        <title>Draft genome sequence of the ascomycete Xylaria multiplex DSM 110363.</title>
        <authorList>
            <person name="Buettner E."/>
            <person name="Kellner H."/>
        </authorList>
    </citation>
    <scope>NUCLEOTIDE SEQUENCE [LARGE SCALE GENOMIC DNA]</scope>
    <source>
        <strain evidence="6 7">DSM 110363</strain>
    </source>
</reference>
<protein>
    <recommendedName>
        <fullName evidence="5">F-box domain-containing protein</fullName>
    </recommendedName>
</protein>
<dbReference type="InterPro" id="IPR051637">
    <property type="entry name" value="Ank_repeat_dom-contain_49"/>
</dbReference>
<evidence type="ECO:0000256" key="3">
    <source>
        <dbReference type="PROSITE-ProRule" id="PRU00023"/>
    </source>
</evidence>
<feature type="compositionally biased region" description="Basic and acidic residues" evidence="4">
    <location>
        <begin position="435"/>
        <end position="453"/>
    </location>
</feature>
<dbReference type="InParanoid" id="A0A7C8IVY1"/>
<feature type="compositionally biased region" description="Basic and acidic residues" evidence="4">
    <location>
        <begin position="470"/>
        <end position="490"/>
    </location>
</feature>
<evidence type="ECO:0000259" key="5">
    <source>
        <dbReference type="PROSITE" id="PS50181"/>
    </source>
</evidence>
<dbReference type="SUPFAM" id="SSF48403">
    <property type="entry name" value="Ankyrin repeat"/>
    <property type="match status" value="1"/>
</dbReference>
<dbReference type="PROSITE" id="PS50297">
    <property type="entry name" value="ANK_REP_REGION"/>
    <property type="match status" value="1"/>
</dbReference>
<keyword evidence="2 3" id="KW-0040">ANK repeat</keyword>
<dbReference type="Gene3D" id="1.25.40.20">
    <property type="entry name" value="Ankyrin repeat-containing domain"/>
    <property type="match status" value="2"/>
</dbReference>
<comment type="caution">
    <text evidence="6">The sequence shown here is derived from an EMBL/GenBank/DDBJ whole genome shotgun (WGS) entry which is preliminary data.</text>
</comment>
<keyword evidence="7" id="KW-1185">Reference proteome</keyword>
<evidence type="ECO:0000313" key="7">
    <source>
        <dbReference type="Proteomes" id="UP000481858"/>
    </source>
</evidence>
<dbReference type="Pfam" id="PF12937">
    <property type="entry name" value="F-box-like"/>
    <property type="match status" value="1"/>
</dbReference>
<dbReference type="Pfam" id="PF00023">
    <property type="entry name" value="Ank"/>
    <property type="match status" value="1"/>
</dbReference>
<dbReference type="CDD" id="cd09917">
    <property type="entry name" value="F-box_SF"/>
    <property type="match status" value="1"/>
</dbReference>
<dbReference type="EMBL" id="WUBL01000007">
    <property type="protein sequence ID" value="KAF2972220.1"/>
    <property type="molecule type" value="Genomic_DNA"/>
</dbReference>
<proteinExistence type="predicted"/>
<feature type="compositionally biased region" description="Polar residues" evidence="4">
    <location>
        <begin position="457"/>
        <end position="469"/>
    </location>
</feature>